<dbReference type="Proteomes" id="UP001057402">
    <property type="component" value="Chromosome 11"/>
</dbReference>
<keyword evidence="2" id="KW-1185">Reference proteome</keyword>
<reference evidence="2" key="1">
    <citation type="journal article" date="2023" name="Front. Plant Sci.">
        <title>Chromosomal-level genome assembly of Melastoma candidum provides insights into trichome evolution.</title>
        <authorList>
            <person name="Zhong Y."/>
            <person name="Wu W."/>
            <person name="Sun C."/>
            <person name="Zou P."/>
            <person name="Liu Y."/>
            <person name="Dai S."/>
            <person name="Zhou R."/>
        </authorList>
    </citation>
    <scope>NUCLEOTIDE SEQUENCE [LARGE SCALE GENOMIC DNA]</scope>
</reference>
<protein>
    <submittedName>
        <fullName evidence="1">Uncharacterized protein</fullName>
    </submittedName>
</protein>
<proteinExistence type="predicted"/>
<gene>
    <name evidence="1" type="ORF">MLD38_037065</name>
</gene>
<sequence>MPGSTASPTSSSRGVRICPGSKPFWILPRKSRCTTMTLLLPAQWLADLRDVAYDMEDLLDHFSVAAKRAESKAQSSKLPHCLVACCSPFRPCTLISRHRLQIL</sequence>
<comment type="caution">
    <text evidence="1">The sequence shown here is derived from an EMBL/GenBank/DDBJ whole genome shotgun (WGS) entry which is preliminary data.</text>
</comment>
<evidence type="ECO:0000313" key="1">
    <source>
        <dbReference type="EMBL" id="KAI4312229.1"/>
    </source>
</evidence>
<evidence type="ECO:0000313" key="2">
    <source>
        <dbReference type="Proteomes" id="UP001057402"/>
    </source>
</evidence>
<accession>A0ACB9LNI2</accession>
<name>A0ACB9LNI2_9MYRT</name>
<dbReference type="EMBL" id="CM042890">
    <property type="protein sequence ID" value="KAI4312229.1"/>
    <property type="molecule type" value="Genomic_DNA"/>
</dbReference>
<organism evidence="1 2">
    <name type="scientific">Melastoma candidum</name>
    <dbReference type="NCBI Taxonomy" id="119954"/>
    <lineage>
        <taxon>Eukaryota</taxon>
        <taxon>Viridiplantae</taxon>
        <taxon>Streptophyta</taxon>
        <taxon>Embryophyta</taxon>
        <taxon>Tracheophyta</taxon>
        <taxon>Spermatophyta</taxon>
        <taxon>Magnoliopsida</taxon>
        <taxon>eudicotyledons</taxon>
        <taxon>Gunneridae</taxon>
        <taxon>Pentapetalae</taxon>
        <taxon>rosids</taxon>
        <taxon>malvids</taxon>
        <taxon>Myrtales</taxon>
        <taxon>Melastomataceae</taxon>
        <taxon>Melastomatoideae</taxon>
        <taxon>Melastomateae</taxon>
        <taxon>Melastoma</taxon>
    </lineage>
</organism>